<dbReference type="Proteomes" id="UP000509750">
    <property type="component" value="Chromosome"/>
</dbReference>
<dbReference type="InterPro" id="IPR011047">
    <property type="entry name" value="Quinoprotein_ADH-like_sf"/>
</dbReference>
<dbReference type="InterPro" id="IPR015943">
    <property type="entry name" value="WD40/YVTN_repeat-like_dom_sf"/>
</dbReference>
<proteinExistence type="predicted"/>
<dbReference type="PANTHER" id="PTHR34512:SF30">
    <property type="entry name" value="OUTER MEMBRANE PROTEIN ASSEMBLY FACTOR BAMB"/>
    <property type="match status" value="1"/>
</dbReference>
<dbReference type="EMBL" id="CP058529">
    <property type="protein sequence ID" value="QLG27473.1"/>
    <property type="molecule type" value="Genomic_DNA"/>
</dbReference>
<evidence type="ECO:0000313" key="4">
    <source>
        <dbReference type="Proteomes" id="UP000509750"/>
    </source>
</evidence>
<sequence>MVSRRNSLRFAGTGLFGLAGCLGTDASAAPTDTADGTPSPDASPTPRNSPTGTPHVGVEVDGAEPAWVRSLDGTVRTDPVAVDGRVAVVVGTTVHALDAETGETAWTFESPVSPDRDVDRPTASLREHGGTLYALVGVSFGTGASDHVLHALTPDGEEEWTYESGVGGFHDLVGFGDGAAVLATSDDAIGGAGSGGHPVLAVDLANGSERWRAESADGMGGSVGDEYAVVRGYGWVDCFDVATGERRFRFEPDGGRDVEATAVGDGRVFVGLRSGDDDPTLYALAADGSTDWSQSDRFVSSLRYVENLYVGGSAVARFGSDGSERWSYDGGGLLTDVPFDDDALYTNAGSRAVELDRETGEERWAADATDLAIPRARGADAVVSSDGQERAAFAHDIRTGDELWCASLPGEYPPDLVADDTGAYLVTALGGVVKVPL</sequence>
<reference evidence="3 4" key="1">
    <citation type="submission" date="2020-07" db="EMBL/GenBank/DDBJ databases">
        <title>Gai3-2, isolated from salt lake.</title>
        <authorList>
            <person name="Cui H."/>
            <person name="Shi X."/>
        </authorList>
    </citation>
    <scope>NUCLEOTIDE SEQUENCE [LARGE SCALE GENOMIC DNA]</scope>
    <source>
        <strain evidence="3 4">Gai3-2</strain>
    </source>
</reference>
<dbReference type="Pfam" id="PF13360">
    <property type="entry name" value="PQQ_2"/>
    <property type="match status" value="2"/>
</dbReference>
<name>A0A7D5GZG0_9EURY</name>
<evidence type="ECO:0000256" key="1">
    <source>
        <dbReference type="SAM" id="MobiDB-lite"/>
    </source>
</evidence>
<dbReference type="OrthoDB" id="8638at2157"/>
<accession>A0A7D5GZG0</accession>
<feature type="domain" description="Pyrrolo-quinoline quinone repeat" evidence="2">
    <location>
        <begin position="62"/>
        <end position="162"/>
    </location>
</feature>
<dbReference type="AlphaFoldDB" id="A0A7D5GZG0"/>
<organism evidence="3 4">
    <name type="scientific">Halorarum halophilum</name>
    <dbReference type="NCBI Taxonomy" id="2743090"/>
    <lineage>
        <taxon>Archaea</taxon>
        <taxon>Methanobacteriati</taxon>
        <taxon>Methanobacteriota</taxon>
        <taxon>Stenosarchaea group</taxon>
        <taxon>Halobacteria</taxon>
        <taxon>Halobacteriales</taxon>
        <taxon>Haloferacaceae</taxon>
        <taxon>Halorarum</taxon>
    </lineage>
</organism>
<dbReference type="SMART" id="SM00564">
    <property type="entry name" value="PQQ"/>
    <property type="match status" value="4"/>
</dbReference>
<keyword evidence="4" id="KW-1185">Reference proteome</keyword>
<evidence type="ECO:0000259" key="2">
    <source>
        <dbReference type="Pfam" id="PF13360"/>
    </source>
</evidence>
<dbReference type="SUPFAM" id="SSF50998">
    <property type="entry name" value="Quinoprotein alcohol dehydrogenase-like"/>
    <property type="match status" value="1"/>
</dbReference>
<dbReference type="KEGG" id="halg:HUG10_07870"/>
<protein>
    <submittedName>
        <fullName evidence="3">PQQ-binding-like beta-propeller repeat protein</fullName>
    </submittedName>
</protein>
<dbReference type="PANTHER" id="PTHR34512">
    <property type="entry name" value="CELL SURFACE PROTEIN"/>
    <property type="match status" value="1"/>
</dbReference>
<dbReference type="InterPro" id="IPR018391">
    <property type="entry name" value="PQQ_b-propeller_rpt"/>
</dbReference>
<dbReference type="RefSeq" id="WP_179169048.1">
    <property type="nucleotide sequence ID" value="NZ_CP058529.1"/>
</dbReference>
<gene>
    <name evidence="3" type="ORF">HUG10_07870</name>
</gene>
<feature type="region of interest" description="Disordered" evidence="1">
    <location>
        <begin position="29"/>
        <end position="59"/>
    </location>
</feature>
<feature type="domain" description="Pyrrolo-quinoline quinone repeat" evidence="2">
    <location>
        <begin position="199"/>
        <end position="328"/>
    </location>
</feature>
<dbReference type="GeneID" id="56028741"/>
<dbReference type="InterPro" id="IPR002372">
    <property type="entry name" value="PQQ_rpt_dom"/>
</dbReference>
<dbReference type="PROSITE" id="PS51257">
    <property type="entry name" value="PROKAR_LIPOPROTEIN"/>
    <property type="match status" value="1"/>
</dbReference>
<dbReference type="Gene3D" id="2.40.10.480">
    <property type="match status" value="1"/>
</dbReference>
<evidence type="ECO:0000313" key="3">
    <source>
        <dbReference type="EMBL" id="QLG27473.1"/>
    </source>
</evidence>
<feature type="compositionally biased region" description="Low complexity" evidence="1">
    <location>
        <begin position="29"/>
        <end position="42"/>
    </location>
</feature>
<dbReference type="Gene3D" id="2.130.10.10">
    <property type="entry name" value="YVTN repeat-like/Quinoprotein amine dehydrogenase"/>
    <property type="match status" value="2"/>
</dbReference>